<reference evidence="1 2" key="1">
    <citation type="submission" date="2016-10" db="EMBL/GenBank/DDBJ databases">
        <authorList>
            <person name="de Groot N.N."/>
        </authorList>
    </citation>
    <scope>NUCLEOTIDE SEQUENCE [LARGE SCALE GENOMIC DNA]</scope>
    <source>
        <strain evidence="1 2">NP_1H</strain>
    </source>
</reference>
<dbReference type="OrthoDB" id="4948040at2"/>
<proteinExistence type="predicted"/>
<gene>
    <name evidence="1" type="ORF">SAMN04488693_11912</name>
</gene>
<organism evidence="1 2">
    <name type="scientific">Arthrobacter subterraneus</name>
    <dbReference type="NCBI Taxonomy" id="335973"/>
    <lineage>
        <taxon>Bacteria</taxon>
        <taxon>Bacillati</taxon>
        <taxon>Actinomycetota</taxon>
        <taxon>Actinomycetes</taxon>
        <taxon>Micrococcales</taxon>
        <taxon>Micrococcaceae</taxon>
        <taxon>Arthrobacter</taxon>
    </lineage>
</organism>
<keyword evidence="2" id="KW-1185">Reference proteome</keyword>
<dbReference type="Proteomes" id="UP000199258">
    <property type="component" value="Unassembled WGS sequence"/>
</dbReference>
<dbReference type="AlphaFoldDB" id="A0A1G8MPX9"/>
<evidence type="ECO:0000313" key="2">
    <source>
        <dbReference type="Proteomes" id="UP000199258"/>
    </source>
</evidence>
<dbReference type="EMBL" id="FNDT01000019">
    <property type="protein sequence ID" value="SDI69903.1"/>
    <property type="molecule type" value="Genomic_DNA"/>
</dbReference>
<sequence>MILVTALYVERKYGVPVAELARWRRLGIGPIYYRPSTRLIRYDIGDVDDWFHDPRNAHLHDFPVHLGSAMCAS</sequence>
<protein>
    <submittedName>
        <fullName evidence="1">Uncharacterized protein</fullName>
    </submittedName>
</protein>
<accession>A0A1G8MPX9</accession>
<dbReference type="RefSeq" id="WP_090587826.1">
    <property type="nucleotide sequence ID" value="NZ_FNDT01000019.1"/>
</dbReference>
<name>A0A1G8MPX9_9MICC</name>
<evidence type="ECO:0000313" key="1">
    <source>
        <dbReference type="EMBL" id="SDI69903.1"/>
    </source>
</evidence>